<dbReference type="InterPro" id="IPR023298">
    <property type="entry name" value="ATPase_P-typ_TM_dom_sf"/>
</dbReference>
<evidence type="ECO:0000256" key="1">
    <source>
        <dbReference type="ARBA" id="ARBA00004370"/>
    </source>
</evidence>
<dbReference type="STRING" id="1338011.BD94_0494"/>
<keyword evidence="7 10" id="KW-0472">Membrane</keyword>
<protein>
    <recommendedName>
        <fullName evidence="8">P-type Zn(2+) transporter</fullName>
        <ecNumber evidence="8">7.2.2.12</ecNumber>
    </recommendedName>
</protein>
<feature type="transmembrane region" description="Helical" evidence="10">
    <location>
        <begin position="564"/>
        <end position="584"/>
    </location>
</feature>
<evidence type="ECO:0000256" key="8">
    <source>
        <dbReference type="ARBA" id="ARBA00039097"/>
    </source>
</evidence>
<dbReference type="eggNOG" id="COG2217">
    <property type="taxonomic scope" value="Bacteria"/>
</dbReference>
<feature type="domain" description="P-type ATPase A" evidence="11">
    <location>
        <begin position="119"/>
        <end position="217"/>
    </location>
</feature>
<feature type="transmembrane region" description="Helical" evidence="10">
    <location>
        <begin position="233"/>
        <end position="251"/>
    </location>
</feature>
<dbReference type="InterPro" id="IPR044492">
    <property type="entry name" value="P_typ_ATPase_HD_dom"/>
</dbReference>
<dbReference type="InterPro" id="IPR051014">
    <property type="entry name" value="Cation_Transport_ATPase_IB"/>
</dbReference>
<dbReference type="SUPFAM" id="SSF81665">
    <property type="entry name" value="Calcium ATPase, transmembrane domain M"/>
    <property type="match status" value="1"/>
</dbReference>
<sequence>MNTFKTFFSRQFLWEIIRIITVGIASLLFYMGVIPLPVLLAATAFGLYSLLKTAIVELIKERKVGTELFISIAVIVSVVGKEYLAGSVVLMIILIAEYIASASGERARASIKELIGSVPQTAVIKKDGKEQTIQITSLAMGDIVVVKAGEKIPVDGKVIAGSGSVNQAPITGESVPVEKVNDSEVFAGTILELGALDVQMTKAGNDTVFSRIIALVEEAESSKAPIEKLTDRVASWLIPFVFIFVIGVYLVTKDVKLVIALLIFTSPAELGLATPLVTISAIARAAREGILVKGGKYLEELAKIKTIVFDKTGTLTVGKPTLNKVDISDSNYTEKDLLYFAATAENRSSHPLANAIIVRAEELDVELSEPTGFEVFKGKGLGASIDSRKVLIGNKTLMDDHKISVTINSENLTDTAIYMAIDNKAAGVFYVSDTIRPGAKEMIDELKKSGVQNVIMLTGDNPQTAQHVSSQLGITSFKADMLPEDKIKAIQELQSTGEKVAMVGDGINDAPALVQANVGISMGIVGTQAAMEAADIVLVEDKLEKIARSKAISKRAFKTIKENIIGGVGVVHVLGITLVLLGVLGPVEAAVIHLLPDTLVFLNSVKLLRVKI</sequence>
<evidence type="ECO:0000313" key="13">
    <source>
        <dbReference type="Proteomes" id="UP000028933"/>
    </source>
</evidence>
<keyword evidence="10" id="KW-0547">Nucleotide-binding</keyword>
<name>A0A077EDI7_9FLAO</name>
<feature type="transmembrane region" description="Helical" evidence="10">
    <location>
        <begin position="86"/>
        <end position="104"/>
    </location>
</feature>
<dbReference type="SUPFAM" id="SSF56784">
    <property type="entry name" value="HAD-like"/>
    <property type="match status" value="1"/>
</dbReference>
<gene>
    <name evidence="12" type="ORF">BD94_0494</name>
</gene>
<dbReference type="FunFam" id="2.70.150.10:FF:000002">
    <property type="entry name" value="Copper-transporting ATPase 1, putative"/>
    <property type="match status" value="1"/>
</dbReference>
<evidence type="ECO:0000256" key="4">
    <source>
        <dbReference type="ARBA" id="ARBA00022723"/>
    </source>
</evidence>
<dbReference type="InterPro" id="IPR018303">
    <property type="entry name" value="ATPase_P-typ_P_site"/>
</dbReference>
<dbReference type="SFLD" id="SFLDG00002">
    <property type="entry name" value="C1.7:_P-type_atpase_like"/>
    <property type="match status" value="1"/>
</dbReference>
<dbReference type="NCBIfam" id="TIGR01512">
    <property type="entry name" value="ATPase-IB2_Cd"/>
    <property type="match status" value="1"/>
</dbReference>
<dbReference type="InterPro" id="IPR001757">
    <property type="entry name" value="P_typ_ATPase"/>
</dbReference>
<dbReference type="InterPro" id="IPR027256">
    <property type="entry name" value="P-typ_ATPase_IB"/>
</dbReference>
<dbReference type="InterPro" id="IPR023214">
    <property type="entry name" value="HAD_sf"/>
</dbReference>
<dbReference type="SUPFAM" id="SSF81653">
    <property type="entry name" value="Calcium ATPase, transduction domain A"/>
    <property type="match status" value="1"/>
</dbReference>
<dbReference type="HOGENOM" id="CLU_001771_6_4_10"/>
<dbReference type="GO" id="GO:0046872">
    <property type="term" value="F:metal ion binding"/>
    <property type="evidence" value="ECO:0007669"/>
    <property type="project" value="UniProtKB-KW"/>
</dbReference>
<proteinExistence type="inferred from homology"/>
<dbReference type="GO" id="GO:0016463">
    <property type="term" value="F:P-type zinc transporter activity"/>
    <property type="evidence" value="ECO:0007669"/>
    <property type="project" value="UniProtKB-EC"/>
</dbReference>
<dbReference type="SFLD" id="SFLDF00027">
    <property type="entry name" value="p-type_atpase"/>
    <property type="match status" value="1"/>
</dbReference>
<keyword evidence="4 10" id="KW-0479">Metal-binding</keyword>
<dbReference type="GO" id="GO:0016887">
    <property type="term" value="F:ATP hydrolysis activity"/>
    <property type="evidence" value="ECO:0007669"/>
    <property type="project" value="InterPro"/>
</dbReference>
<evidence type="ECO:0000256" key="7">
    <source>
        <dbReference type="ARBA" id="ARBA00023136"/>
    </source>
</evidence>
<dbReference type="Proteomes" id="UP000028933">
    <property type="component" value="Chromosome"/>
</dbReference>
<comment type="subcellular location">
    <subcellularLocation>
        <location evidence="10">Cell membrane</location>
    </subcellularLocation>
    <subcellularLocation>
        <location evidence="1">Membrane</location>
    </subcellularLocation>
</comment>
<dbReference type="Gene3D" id="2.70.150.10">
    <property type="entry name" value="Calcium-transporting ATPase, cytoplasmic transduction domain A"/>
    <property type="match status" value="1"/>
</dbReference>
<evidence type="ECO:0000256" key="9">
    <source>
        <dbReference type="ARBA" id="ARBA00047308"/>
    </source>
</evidence>
<evidence type="ECO:0000259" key="11">
    <source>
        <dbReference type="Pfam" id="PF00122"/>
    </source>
</evidence>
<evidence type="ECO:0000256" key="3">
    <source>
        <dbReference type="ARBA" id="ARBA00022692"/>
    </source>
</evidence>
<dbReference type="PANTHER" id="PTHR48085">
    <property type="entry name" value="CADMIUM/ZINC-TRANSPORTING ATPASE HMA2-RELATED"/>
    <property type="match status" value="1"/>
</dbReference>
<feature type="transmembrane region" description="Helical" evidence="10">
    <location>
        <begin position="12"/>
        <end position="32"/>
    </location>
</feature>
<dbReference type="PROSITE" id="PS00154">
    <property type="entry name" value="ATPASE_E1_E2"/>
    <property type="match status" value="1"/>
</dbReference>
<dbReference type="Gene3D" id="3.40.1110.10">
    <property type="entry name" value="Calcium-transporting ATPase, cytoplasmic domain N"/>
    <property type="match status" value="1"/>
</dbReference>
<dbReference type="Pfam" id="PF00702">
    <property type="entry name" value="Hydrolase"/>
    <property type="match status" value="1"/>
</dbReference>
<dbReference type="AlphaFoldDB" id="A0A077EDI7"/>
<dbReference type="InterPro" id="IPR036412">
    <property type="entry name" value="HAD-like_sf"/>
</dbReference>
<dbReference type="NCBIfam" id="TIGR01494">
    <property type="entry name" value="ATPase_P-type"/>
    <property type="match status" value="1"/>
</dbReference>
<dbReference type="EC" id="7.2.2.12" evidence="8"/>
<dbReference type="InterPro" id="IPR023299">
    <property type="entry name" value="ATPase_P-typ_cyto_dom_N"/>
</dbReference>
<dbReference type="PANTHER" id="PTHR48085:SF5">
    <property type="entry name" value="CADMIUM_ZINC-TRANSPORTING ATPASE HMA4-RELATED"/>
    <property type="match status" value="1"/>
</dbReference>
<dbReference type="InterPro" id="IPR008250">
    <property type="entry name" value="ATPase_P-typ_transduc_dom_A_sf"/>
</dbReference>
<dbReference type="RefSeq" id="WP_024564672.1">
    <property type="nucleotide sequence ID" value="NZ_CP007547.1"/>
</dbReference>
<dbReference type="InterPro" id="IPR059000">
    <property type="entry name" value="ATPase_P-type_domA"/>
</dbReference>
<accession>A0A077EDI7</accession>
<evidence type="ECO:0000313" key="12">
    <source>
        <dbReference type="EMBL" id="AIL44269.1"/>
    </source>
</evidence>
<evidence type="ECO:0000256" key="10">
    <source>
        <dbReference type="RuleBase" id="RU362081"/>
    </source>
</evidence>
<dbReference type="GO" id="GO:0005524">
    <property type="term" value="F:ATP binding"/>
    <property type="evidence" value="ECO:0007669"/>
    <property type="project" value="UniProtKB-UniRule"/>
</dbReference>
<organism evidence="12 13">
    <name type="scientific">Elizabethkingia anophelis NUHP1</name>
    <dbReference type="NCBI Taxonomy" id="1338011"/>
    <lineage>
        <taxon>Bacteria</taxon>
        <taxon>Pseudomonadati</taxon>
        <taxon>Bacteroidota</taxon>
        <taxon>Flavobacteriia</taxon>
        <taxon>Flavobacteriales</taxon>
        <taxon>Weeksellaceae</taxon>
        <taxon>Elizabethkingia</taxon>
    </lineage>
</organism>
<dbReference type="GO" id="GO:0005886">
    <property type="term" value="C:plasma membrane"/>
    <property type="evidence" value="ECO:0007669"/>
    <property type="project" value="UniProtKB-SubCell"/>
</dbReference>
<reference evidence="12 13" key="1">
    <citation type="journal article" date="2013" name="Lancet">
        <title>First case of E anophelis outbreak in an intensive-care unit.</title>
        <authorList>
            <person name="Teo J."/>
            <person name="Tan S.Y."/>
            <person name="Tay M."/>
            <person name="Ding Y."/>
            <person name="Kjelleberg S."/>
            <person name="Givskov M."/>
            <person name="Lin R.T."/>
            <person name="Yang L."/>
        </authorList>
    </citation>
    <scope>NUCLEOTIDE SEQUENCE [LARGE SCALE GENOMIC DNA]</scope>
    <source>
        <strain evidence="12 13">NUHP1</strain>
    </source>
</reference>
<keyword evidence="5" id="KW-1278">Translocase</keyword>
<evidence type="ECO:0000256" key="5">
    <source>
        <dbReference type="ARBA" id="ARBA00022967"/>
    </source>
</evidence>
<evidence type="ECO:0000256" key="2">
    <source>
        <dbReference type="ARBA" id="ARBA00006024"/>
    </source>
</evidence>
<dbReference type="NCBIfam" id="TIGR01525">
    <property type="entry name" value="ATPase-IB_hvy"/>
    <property type="match status" value="1"/>
</dbReference>
<evidence type="ECO:0000256" key="6">
    <source>
        <dbReference type="ARBA" id="ARBA00022989"/>
    </source>
</evidence>
<comment type="similarity">
    <text evidence="2 10">Belongs to the cation transport ATPase (P-type) (TC 3.A.3) family. Type IB subfamily.</text>
</comment>
<keyword evidence="10" id="KW-0067">ATP-binding</keyword>
<keyword evidence="6 10" id="KW-1133">Transmembrane helix</keyword>
<keyword evidence="10" id="KW-1003">Cell membrane</keyword>
<dbReference type="SFLD" id="SFLDS00003">
    <property type="entry name" value="Haloacid_Dehalogenase"/>
    <property type="match status" value="1"/>
</dbReference>
<feature type="transmembrane region" description="Helical" evidence="10">
    <location>
        <begin position="257"/>
        <end position="283"/>
    </location>
</feature>
<dbReference type="EMBL" id="CP007547">
    <property type="protein sequence ID" value="AIL44269.1"/>
    <property type="molecule type" value="Genomic_DNA"/>
</dbReference>
<dbReference type="KEGG" id="eao:BD94_0494"/>
<keyword evidence="3 10" id="KW-0812">Transmembrane</keyword>
<dbReference type="Pfam" id="PF00122">
    <property type="entry name" value="E1-E2_ATPase"/>
    <property type="match status" value="1"/>
</dbReference>
<dbReference type="PRINTS" id="PR00119">
    <property type="entry name" value="CATATPASE"/>
</dbReference>
<dbReference type="Gene3D" id="3.40.50.1000">
    <property type="entry name" value="HAD superfamily/HAD-like"/>
    <property type="match status" value="1"/>
</dbReference>
<comment type="catalytic activity">
    <reaction evidence="9">
        <text>Zn(2+)(in) + ATP + H2O = Zn(2+)(out) + ADP + phosphate + H(+)</text>
        <dbReference type="Rhea" id="RHEA:20621"/>
        <dbReference type="ChEBI" id="CHEBI:15377"/>
        <dbReference type="ChEBI" id="CHEBI:15378"/>
        <dbReference type="ChEBI" id="CHEBI:29105"/>
        <dbReference type="ChEBI" id="CHEBI:30616"/>
        <dbReference type="ChEBI" id="CHEBI:43474"/>
        <dbReference type="ChEBI" id="CHEBI:456216"/>
        <dbReference type="EC" id="7.2.2.12"/>
    </reaction>
</comment>
<dbReference type="PRINTS" id="PR00941">
    <property type="entry name" value="CDATPASE"/>
</dbReference>